<feature type="region of interest" description="Disordered" evidence="1">
    <location>
        <begin position="285"/>
        <end position="511"/>
    </location>
</feature>
<gene>
    <name evidence="2" type="ORF">PHPALM_1580</name>
</gene>
<proteinExistence type="predicted"/>
<dbReference type="Proteomes" id="UP000237271">
    <property type="component" value="Unassembled WGS sequence"/>
</dbReference>
<organism evidence="2 3">
    <name type="scientific">Phytophthora palmivora</name>
    <dbReference type="NCBI Taxonomy" id="4796"/>
    <lineage>
        <taxon>Eukaryota</taxon>
        <taxon>Sar</taxon>
        <taxon>Stramenopiles</taxon>
        <taxon>Oomycota</taxon>
        <taxon>Peronosporomycetes</taxon>
        <taxon>Peronosporales</taxon>
        <taxon>Peronosporaceae</taxon>
        <taxon>Phytophthora</taxon>
    </lineage>
</organism>
<dbReference type="EMBL" id="NCKW01000388">
    <property type="protein sequence ID" value="POM80563.1"/>
    <property type="molecule type" value="Genomic_DNA"/>
</dbReference>
<accession>A0A2P4YRW6</accession>
<feature type="region of interest" description="Disordered" evidence="1">
    <location>
        <begin position="541"/>
        <end position="574"/>
    </location>
</feature>
<dbReference type="AlphaFoldDB" id="A0A2P4YRW6"/>
<reference evidence="2 3" key="1">
    <citation type="journal article" date="2017" name="Genome Biol. Evol.">
        <title>Phytophthora megakarya and P. palmivora, closely related causal agents of cacao black pod rot, underwent increases in genome sizes and gene numbers by different mechanisms.</title>
        <authorList>
            <person name="Ali S.S."/>
            <person name="Shao J."/>
            <person name="Lary D.J."/>
            <person name="Kronmiller B."/>
            <person name="Shen D."/>
            <person name="Strem M.D."/>
            <person name="Amoako-Attah I."/>
            <person name="Akrofi A.Y."/>
            <person name="Begoude B.A."/>
            <person name="Ten Hoopen G.M."/>
            <person name="Coulibaly K."/>
            <person name="Kebe B.I."/>
            <person name="Melnick R.L."/>
            <person name="Guiltinan M.J."/>
            <person name="Tyler B.M."/>
            <person name="Meinhardt L.W."/>
            <person name="Bailey B.A."/>
        </authorList>
    </citation>
    <scope>NUCLEOTIDE SEQUENCE [LARGE SCALE GENOMIC DNA]</scope>
    <source>
        <strain evidence="3">sbr112.9</strain>
    </source>
</reference>
<name>A0A2P4YRW6_9STRA</name>
<protein>
    <submittedName>
        <fullName evidence="2">Uncharacterized protein</fullName>
    </submittedName>
</protein>
<feature type="compositionally biased region" description="Basic residues" evidence="1">
    <location>
        <begin position="343"/>
        <end position="352"/>
    </location>
</feature>
<feature type="compositionally biased region" description="Acidic residues" evidence="1">
    <location>
        <begin position="443"/>
        <end position="458"/>
    </location>
</feature>
<sequence>MQALGPPEQAPADMPSEDQHTPSEDSGDAKQAARSLLSPTPAPTEDSATRGVSHYRIDSGPNRILLLKLAKFVIGVARNPPCRVDTILDRRLQSASSLCDILAASVAPVRTPLHESDEMFLLRDEVSWCQVQANDAEEKLAIEFGLQTRAEIFFCTQASCDFNTAADNLHSVHKLALTNAAIATHAESMAQLGLRVKNTEADAAAAMRTIRKDRERFKAGMVAYTKQMAKIRFYLLLSDSRNDGTVPARIQALHSANHGLNTDALALASAGITADDIDYSLLGLSPPRVTVEPPPTSSSGRSGGESSDNEASDLAQQVRSVPLSTTGNREGDSEDSQPVGPPPKRHRLRRHQVPAAKPCSTTPKASLPLNRRLGRPSAKPKRRSSALIPARLPPTTHSSPVVSPTPVLSSPTPSASTAVAPALTSTVPTSPTPPLTAPAVSVESDEAEDTEELPDSDGDATAPNAAATEPSSEVVDLASGDVDNAGVSKPGDSPFSSPVISLPRKDDRPVRGASVVSGLRSMEMVERELAEDDFVLGLSSISSTPPAVAQTPPTTASGTDGRQVSQVHPPSSRPIVTAPSAVSAPASSLFRPRRSQSSARKPHAVVTATISTAPGPGSVTFTPIGGSLQLPLGSKKLAALAGPFLEPGFTAPGAQEAWCQIQNRSLSEPLPKEGVSLVSAASLSALMDWKNSGHPWQQLRRQLPEQPYLLDSSRFPPGTKISIRETGLGRTVKLWRQFQGISTDKSEKVELGIALWERRHWIQVSAVENYLCRLEREHGRKDPLVVALKTYNKARNLRADRLRQQMVYRVWEWSIERDNKPRETPAELQL</sequence>
<feature type="compositionally biased region" description="Low complexity" evidence="1">
    <location>
        <begin position="393"/>
        <end position="429"/>
    </location>
</feature>
<evidence type="ECO:0000313" key="2">
    <source>
        <dbReference type="EMBL" id="POM80563.1"/>
    </source>
</evidence>
<evidence type="ECO:0000313" key="3">
    <source>
        <dbReference type="Proteomes" id="UP000237271"/>
    </source>
</evidence>
<feature type="region of interest" description="Disordered" evidence="1">
    <location>
        <begin position="583"/>
        <end position="602"/>
    </location>
</feature>
<feature type="region of interest" description="Disordered" evidence="1">
    <location>
        <begin position="1"/>
        <end position="54"/>
    </location>
</feature>
<feature type="compositionally biased region" description="Low complexity" evidence="1">
    <location>
        <begin position="542"/>
        <end position="557"/>
    </location>
</feature>
<feature type="compositionally biased region" description="Polar residues" evidence="1">
    <location>
        <begin position="558"/>
        <end position="569"/>
    </location>
</feature>
<evidence type="ECO:0000256" key="1">
    <source>
        <dbReference type="SAM" id="MobiDB-lite"/>
    </source>
</evidence>
<comment type="caution">
    <text evidence="2">The sequence shown here is derived from an EMBL/GenBank/DDBJ whole genome shotgun (WGS) entry which is preliminary data.</text>
</comment>
<keyword evidence="3" id="KW-1185">Reference proteome</keyword>
<feature type="compositionally biased region" description="Polar residues" evidence="1">
    <location>
        <begin position="314"/>
        <end position="328"/>
    </location>
</feature>
<feature type="compositionally biased region" description="Low complexity" evidence="1">
    <location>
        <begin position="297"/>
        <end position="306"/>
    </location>
</feature>
<feature type="compositionally biased region" description="Basic residues" evidence="1">
    <location>
        <begin position="372"/>
        <end position="384"/>
    </location>
</feature>